<evidence type="ECO:0000313" key="2">
    <source>
        <dbReference type="EMBL" id="AEE93873.1"/>
    </source>
</evidence>
<proteinExistence type="predicted"/>
<dbReference type="EMBL" id="CP002535">
    <property type="protein sequence ID" value="AEE93873.1"/>
    <property type="molecule type" value="Genomic_DNA"/>
</dbReference>
<dbReference type="HOGENOM" id="CLU_1987482_0_0_2"/>
<dbReference type="KEGG" id="aho:Ahos_0987"/>
<keyword evidence="1" id="KW-0812">Transmembrane</keyword>
<keyword evidence="3" id="KW-1185">Reference proteome</keyword>
<organism evidence="2 3">
    <name type="scientific">Acidianus hospitalis (strain W1)</name>
    <dbReference type="NCBI Taxonomy" id="933801"/>
    <lineage>
        <taxon>Archaea</taxon>
        <taxon>Thermoproteota</taxon>
        <taxon>Thermoprotei</taxon>
        <taxon>Sulfolobales</taxon>
        <taxon>Sulfolobaceae</taxon>
        <taxon>Acidianus</taxon>
    </lineage>
</organism>
<dbReference type="AlphaFoldDB" id="F4B980"/>
<feature type="transmembrane region" description="Helical" evidence="1">
    <location>
        <begin position="21"/>
        <end position="38"/>
    </location>
</feature>
<evidence type="ECO:0000313" key="3">
    <source>
        <dbReference type="Proteomes" id="UP000008458"/>
    </source>
</evidence>
<dbReference type="Proteomes" id="UP000008458">
    <property type="component" value="Chromosome"/>
</dbReference>
<keyword evidence="1" id="KW-1133">Transmembrane helix</keyword>
<protein>
    <submittedName>
        <fullName evidence="2">Uncharacterized protein</fullName>
    </submittedName>
</protein>
<reference key="2">
    <citation type="journal article" date="2011" name="Extremophiles">
        <title>Genomic analyses of Acidianus hospitalis W1 a host for studying crenarchaeal virus and plasmid life cycles.</title>
        <authorList>
            <person name="You X.Y."/>
            <person name="Liu C."/>
            <person name="Wang S.Y."/>
            <person name="Jiang C.Y."/>
            <person name="Shah S.A."/>
            <person name="Prangishvili D."/>
            <person name="Liu S.J."/>
            <person name="Garrett R.A."/>
        </authorList>
    </citation>
    <scope>NUCLEOTIDE SEQUENCE</scope>
    <source>
        <strain>W1</strain>
    </source>
</reference>
<keyword evidence="1" id="KW-0472">Membrane</keyword>
<accession>F4B980</accession>
<gene>
    <name evidence="2" type="ordered locus">Ahos_0987</name>
</gene>
<sequence length="125" mass="14783">MRLIIAAMSRKRRLGIEGKNYHIFHYCFIFFIIFLFHFTFFKDISYCLVVCSYISLGKFGSVALQLPIRSCFTSTLFLQLLRGSLFPFSLLYNTWTVRLQYWGSTRTLYFHPLPIVVRGNRLGFL</sequence>
<name>F4B980_ACIHW</name>
<reference evidence="2 3" key="1">
    <citation type="journal article" date="2011" name="Extremophiles">
        <title>Genomic analysis of Acidianus hospitalis W1 a host for studying crenarchaeal virus and plasmid life cycles.</title>
        <authorList>
            <person name="You X.Y."/>
            <person name="Liu C."/>
            <person name="Wang S.Y."/>
            <person name="Jiang C.Y."/>
            <person name="Shah S.A."/>
            <person name="Prangishvili D."/>
            <person name="She Q."/>
            <person name="Liu S.J."/>
            <person name="Garrett R.A."/>
        </authorList>
    </citation>
    <scope>NUCLEOTIDE SEQUENCE [LARGE SCALE GENOMIC DNA]</scope>
    <source>
        <strain evidence="2 3">W1</strain>
    </source>
</reference>
<evidence type="ECO:0000256" key="1">
    <source>
        <dbReference type="SAM" id="Phobius"/>
    </source>
</evidence>